<protein>
    <submittedName>
        <fullName evidence="2">Uncharacterized protein</fullName>
    </submittedName>
</protein>
<gene>
    <name evidence="1" type="ORF">AWY79_15880</name>
    <name evidence="2" type="ORF">EDC59_102209</name>
</gene>
<dbReference type="RefSeq" id="WP_066806072.1">
    <property type="nucleotide sequence ID" value="NZ_CP014206.1"/>
</dbReference>
<proteinExistence type="predicted"/>
<name>A0A126QR88_9BACT</name>
<reference evidence="2 4" key="2">
    <citation type="submission" date="2019-03" db="EMBL/GenBank/DDBJ databases">
        <title>Genomic Encyclopedia of Type Strains, Phase IV (KMG-IV): sequencing the most valuable type-strain genomes for metagenomic binning, comparative biology and taxonomic classification.</title>
        <authorList>
            <person name="Goeker M."/>
        </authorList>
    </citation>
    <scope>NUCLEOTIDE SEQUENCE [LARGE SCALE GENOMIC DNA]</scope>
    <source>
        <strain evidence="2 4">DSM 101483</strain>
    </source>
</reference>
<dbReference type="EMBL" id="CP014206">
    <property type="protein sequence ID" value="AMK12474.1"/>
    <property type="molecule type" value="Genomic_DNA"/>
</dbReference>
<dbReference type="Proteomes" id="UP000295506">
    <property type="component" value="Unassembled WGS sequence"/>
</dbReference>
<sequence length="87" mass="9765">MLVYEIVYAAPLNEEISTHLDKVVVLANDYEQMGAYRNLVRGREVSVTLLASDQSDHLPRLVWLDALEAQKAERKEPGEACTPAPKQ</sequence>
<reference evidence="1 3" key="1">
    <citation type="journal article" date="2016" name="Front. Microbiol.">
        <title>Genome Sequence of the Piezophilic, Mesophilic Sulfate-Reducing Bacterium Desulfovibrio indicus J2T.</title>
        <authorList>
            <person name="Cao J."/>
            <person name="Maignien L."/>
            <person name="Shao Z."/>
            <person name="Alain K."/>
            <person name="Jebbar M."/>
        </authorList>
    </citation>
    <scope>NUCLEOTIDE SEQUENCE [LARGE SCALE GENOMIC DNA]</scope>
    <source>
        <strain evidence="1 3">J2</strain>
    </source>
</reference>
<organism evidence="2 4">
    <name type="scientific">Pseudodesulfovibrio indicus</name>
    <dbReference type="NCBI Taxonomy" id="1716143"/>
    <lineage>
        <taxon>Bacteria</taxon>
        <taxon>Pseudomonadati</taxon>
        <taxon>Thermodesulfobacteriota</taxon>
        <taxon>Desulfovibrionia</taxon>
        <taxon>Desulfovibrionales</taxon>
        <taxon>Desulfovibrionaceae</taxon>
    </lineage>
</organism>
<keyword evidence="3" id="KW-1185">Reference proteome</keyword>
<evidence type="ECO:0000313" key="4">
    <source>
        <dbReference type="Proteomes" id="UP000295506"/>
    </source>
</evidence>
<accession>A0A126QR88</accession>
<dbReference type="AlphaFoldDB" id="A0A126QR88"/>
<dbReference type="EMBL" id="SOBK01000002">
    <property type="protein sequence ID" value="TDT90779.1"/>
    <property type="molecule type" value="Genomic_DNA"/>
</dbReference>
<dbReference type="KEGG" id="dej:AWY79_15880"/>
<evidence type="ECO:0000313" key="3">
    <source>
        <dbReference type="Proteomes" id="UP000055611"/>
    </source>
</evidence>
<evidence type="ECO:0000313" key="2">
    <source>
        <dbReference type="EMBL" id="TDT90779.1"/>
    </source>
</evidence>
<evidence type="ECO:0000313" key="1">
    <source>
        <dbReference type="EMBL" id="AMK12474.1"/>
    </source>
</evidence>
<dbReference type="Proteomes" id="UP000055611">
    <property type="component" value="Chromosome"/>
</dbReference>